<dbReference type="EMBL" id="HBUF01245418">
    <property type="protein sequence ID" value="CAG6678262.1"/>
    <property type="molecule type" value="Transcribed_RNA"/>
</dbReference>
<evidence type="ECO:0000256" key="1">
    <source>
        <dbReference type="SAM" id="MobiDB-lite"/>
    </source>
</evidence>
<sequence length="105" mass="12204">MLKFKPLVVTVPSIKPLKGKRNSSTKHFFHLLEHLLKIKLISAYNYGHLQTAHIPGHVGYHPLYLYRVCRSSSSRRSTSSSRRPPSSTRPWIRHTSWWPWGSIQS</sequence>
<name>A0A8D8T2K3_9HEMI</name>
<protein>
    <submittedName>
        <fullName evidence="2">Uncharacterized protein</fullName>
    </submittedName>
</protein>
<organism evidence="2">
    <name type="scientific">Cacopsylla melanoneura</name>
    <dbReference type="NCBI Taxonomy" id="428564"/>
    <lineage>
        <taxon>Eukaryota</taxon>
        <taxon>Metazoa</taxon>
        <taxon>Ecdysozoa</taxon>
        <taxon>Arthropoda</taxon>
        <taxon>Hexapoda</taxon>
        <taxon>Insecta</taxon>
        <taxon>Pterygota</taxon>
        <taxon>Neoptera</taxon>
        <taxon>Paraneoptera</taxon>
        <taxon>Hemiptera</taxon>
        <taxon>Sternorrhyncha</taxon>
        <taxon>Psylloidea</taxon>
        <taxon>Psyllidae</taxon>
        <taxon>Psyllinae</taxon>
        <taxon>Cacopsylla</taxon>
    </lineage>
</organism>
<feature type="region of interest" description="Disordered" evidence="1">
    <location>
        <begin position="72"/>
        <end position="92"/>
    </location>
</feature>
<feature type="compositionally biased region" description="Low complexity" evidence="1">
    <location>
        <begin position="72"/>
        <end position="90"/>
    </location>
</feature>
<accession>A0A8D8T2K3</accession>
<reference evidence="2" key="1">
    <citation type="submission" date="2021-05" db="EMBL/GenBank/DDBJ databases">
        <authorList>
            <person name="Alioto T."/>
            <person name="Alioto T."/>
            <person name="Gomez Garrido J."/>
        </authorList>
    </citation>
    <scope>NUCLEOTIDE SEQUENCE</scope>
</reference>
<evidence type="ECO:0000313" key="2">
    <source>
        <dbReference type="EMBL" id="CAG6678262.1"/>
    </source>
</evidence>
<proteinExistence type="predicted"/>
<dbReference type="AlphaFoldDB" id="A0A8D8T2K3"/>